<accession>A0A6I2FH84</accession>
<evidence type="ECO:0000259" key="3">
    <source>
        <dbReference type="PROSITE" id="PS51186"/>
    </source>
</evidence>
<feature type="domain" description="N-acetyltransferase" evidence="3">
    <location>
        <begin position="21"/>
        <end position="158"/>
    </location>
</feature>
<keyword evidence="1 4" id="KW-0808">Transferase</keyword>
<dbReference type="Gene3D" id="3.40.630.30">
    <property type="match status" value="1"/>
</dbReference>
<dbReference type="GO" id="GO:0016747">
    <property type="term" value="F:acyltransferase activity, transferring groups other than amino-acyl groups"/>
    <property type="evidence" value="ECO:0007669"/>
    <property type="project" value="InterPro"/>
</dbReference>
<dbReference type="PANTHER" id="PTHR43877">
    <property type="entry name" value="AMINOALKYLPHOSPHONATE N-ACETYLTRANSFERASE-RELATED-RELATED"/>
    <property type="match status" value="1"/>
</dbReference>
<dbReference type="InterPro" id="IPR050832">
    <property type="entry name" value="Bact_Acetyltransf"/>
</dbReference>
<evidence type="ECO:0000256" key="1">
    <source>
        <dbReference type="ARBA" id="ARBA00022679"/>
    </source>
</evidence>
<proteinExistence type="predicted"/>
<dbReference type="EMBL" id="WJIF01000005">
    <property type="protein sequence ID" value="MRG60238.1"/>
    <property type="molecule type" value="Genomic_DNA"/>
</dbReference>
<dbReference type="Pfam" id="PF13508">
    <property type="entry name" value="Acetyltransf_7"/>
    <property type="match status" value="1"/>
</dbReference>
<comment type="caution">
    <text evidence="4">The sequence shown here is derived from an EMBL/GenBank/DDBJ whole genome shotgun (WGS) entry which is preliminary data.</text>
</comment>
<dbReference type="RefSeq" id="WP_153684700.1">
    <property type="nucleotide sequence ID" value="NZ_WJIF01000005.1"/>
</dbReference>
<dbReference type="InterPro" id="IPR016181">
    <property type="entry name" value="Acyl_CoA_acyltransferase"/>
</dbReference>
<organism evidence="4 5">
    <name type="scientific">Agromyces agglutinans</name>
    <dbReference type="NCBI Taxonomy" id="2662258"/>
    <lineage>
        <taxon>Bacteria</taxon>
        <taxon>Bacillati</taxon>
        <taxon>Actinomycetota</taxon>
        <taxon>Actinomycetes</taxon>
        <taxon>Micrococcales</taxon>
        <taxon>Microbacteriaceae</taxon>
        <taxon>Agromyces</taxon>
    </lineage>
</organism>
<evidence type="ECO:0000313" key="4">
    <source>
        <dbReference type="EMBL" id="MRG60238.1"/>
    </source>
</evidence>
<reference evidence="4 5" key="1">
    <citation type="submission" date="2019-10" db="EMBL/GenBank/DDBJ databases">
        <authorList>
            <person name="Nie G."/>
            <person name="Ming H."/>
            <person name="Yi B."/>
        </authorList>
    </citation>
    <scope>NUCLEOTIDE SEQUENCE [LARGE SCALE GENOMIC DNA]</scope>
    <source>
        <strain evidence="4 5">CFH 90414</strain>
    </source>
</reference>
<dbReference type="AlphaFoldDB" id="A0A6I2FH84"/>
<evidence type="ECO:0000313" key="5">
    <source>
        <dbReference type="Proteomes" id="UP000431080"/>
    </source>
</evidence>
<dbReference type="Proteomes" id="UP000431080">
    <property type="component" value="Unassembled WGS sequence"/>
</dbReference>
<gene>
    <name evidence="4" type="ORF">GE115_10215</name>
</gene>
<keyword evidence="5" id="KW-1185">Reference proteome</keyword>
<protein>
    <submittedName>
        <fullName evidence="4">GNAT family N-acetyltransferase</fullName>
    </submittedName>
</protein>
<dbReference type="PROSITE" id="PS51186">
    <property type="entry name" value="GNAT"/>
    <property type="match status" value="1"/>
</dbReference>
<evidence type="ECO:0000256" key="2">
    <source>
        <dbReference type="ARBA" id="ARBA00023315"/>
    </source>
</evidence>
<dbReference type="SUPFAM" id="SSF55729">
    <property type="entry name" value="Acyl-CoA N-acyltransferases (Nat)"/>
    <property type="match status" value="1"/>
</dbReference>
<dbReference type="CDD" id="cd04301">
    <property type="entry name" value="NAT_SF"/>
    <property type="match status" value="1"/>
</dbReference>
<sequence length="168" mass="18273">MDSSNTVEAVIERPLGPAMAGEVLTLQRAAYATEAQVYRDPFLPALTQPLDELARELEGPGLGLWQGERLIGAVRWTVADDIAHVGRLTVAPDLQGRGIGTRLLRAAERASGASEFELFTGHLSEANIRLYEREGYAVARREPLHDGVDLVFMRKSAHPARASSTAAR</sequence>
<keyword evidence="2" id="KW-0012">Acyltransferase</keyword>
<dbReference type="InterPro" id="IPR000182">
    <property type="entry name" value="GNAT_dom"/>
</dbReference>
<name>A0A6I2FH84_9MICO</name>
<dbReference type="PANTHER" id="PTHR43877:SF2">
    <property type="entry name" value="AMINOALKYLPHOSPHONATE N-ACETYLTRANSFERASE-RELATED"/>
    <property type="match status" value="1"/>
</dbReference>